<dbReference type="AlphaFoldDB" id="A0A7X6S0B3"/>
<comment type="caution">
    <text evidence="1">The sequence shown here is derived from an EMBL/GenBank/DDBJ whole genome shotgun (WGS) entry which is preliminary data.</text>
</comment>
<dbReference type="PANTHER" id="PTHR32332">
    <property type="entry name" value="2-NITROPROPANE DIOXYGENASE"/>
    <property type="match status" value="1"/>
</dbReference>
<name>A0A7X6S0B3_9MYCO</name>
<reference evidence="1 2" key="1">
    <citation type="submission" date="2020-04" db="EMBL/GenBank/DDBJ databases">
        <title>MicrobeNet Type strains.</title>
        <authorList>
            <person name="Nicholson A.C."/>
        </authorList>
    </citation>
    <scope>NUCLEOTIDE SEQUENCE [LARGE SCALE GENOMIC DNA]</scope>
    <source>
        <strain evidence="1 2">ATCC 700731</strain>
    </source>
</reference>
<dbReference type="InterPro" id="IPR013785">
    <property type="entry name" value="Aldolase_TIM"/>
</dbReference>
<dbReference type="EMBL" id="JAAXPJ010000023">
    <property type="protein sequence ID" value="NKZ15670.1"/>
    <property type="molecule type" value="Genomic_DNA"/>
</dbReference>
<dbReference type="Gene3D" id="3.20.20.70">
    <property type="entry name" value="Aldolase class I"/>
    <property type="match status" value="1"/>
</dbReference>
<accession>A0A7X6S0B3</accession>
<evidence type="ECO:0000313" key="2">
    <source>
        <dbReference type="Proteomes" id="UP000518188"/>
    </source>
</evidence>
<sequence>MALKTKFTETFGIEHPIVQGGMQWVGRAELVAAVANAGALGFITAL</sequence>
<proteinExistence type="predicted"/>
<organism evidence="1 2">
    <name type="scientific">Mycolicibacterium septicum DSM 44393</name>
    <dbReference type="NCBI Taxonomy" id="1341646"/>
    <lineage>
        <taxon>Bacteria</taxon>
        <taxon>Bacillati</taxon>
        <taxon>Actinomycetota</taxon>
        <taxon>Actinomycetes</taxon>
        <taxon>Mycobacteriales</taxon>
        <taxon>Mycobacteriaceae</taxon>
        <taxon>Mycolicibacterium</taxon>
    </lineage>
</organism>
<gene>
    <name evidence="1" type="ORF">HGA11_32340</name>
</gene>
<dbReference type="PANTHER" id="PTHR32332:SF20">
    <property type="entry name" value="2-NITROPROPANE DIOXYGENASE-LIKE PROTEIN"/>
    <property type="match status" value="1"/>
</dbReference>
<evidence type="ECO:0000313" key="1">
    <source>
        <dbReference type="EMBL" id="NKZ15670.1"/>
    </source>
</evidence>
<dbReference type="Pfam" id="PF03060">
    <property type="entry name" value="NMO"/>
    <property type="match status" value="1"/>
</dbReference>
<keyword evidence="1" id="KW-0503">Monooxygenase</keyword>
<dbReference type="RefSeq" id="WP_210743144.1">
    <property type="nucleotide sequence ID" value="NZ_JAAXPJ010000023.1"/>
</dbReference>
<dbReference type="GO" id="GO:0004497">
    <property type="term" value="F:monooxygenase activity"/>
    <property type="evidence" value="ECO:0007669"/>
    <property type="project" value="UniProtKB-KW"/>
</dbReference>
<feature type="non-terminal residue" evidence="1">
    <location>
        <position position="46"/>
    </location>
</feature>
<dbReference type="Proteomes" id="UP000518188">
    <property type="component" value="Unassembled WGS sequence"/>
</dbReference>
<protein>
    <submittedName>
        <fullName evidence="1">Nitronate monooxygenase</fullName>
    </submittedName>
</protein>
<dbReference type="SUPFAM" id="SSF51412">
    <property type="entry name" value="Inosine monophosphate dehydrogenase (IMPDH)"/>
    <property type="match status" value="1"/>
</dbReference>
<keyword evidence="1" id="KW-0560">Oxidoreductase</keyword>